<dbReference type="EMBL" id="CP006850">
    <property type="protein sequence ID" value="AHH22002.1"/>
    <property type="molecule type" value="Genomic_DNA"/>
</dbReference>
<feature type="compositionally biased region" description="Basic residues" evidence="1">
    <location>
        <begin position="294"/>
        <end position="308"/>
    </location>
</feature>
<evidence type="ECO:0000313" key="3">
    <source>
        <dbReference type="Proteomes" id="UP000019150"/>
    </source>
</evidence>
<feature type="compositionally biased region" description="Basic and acidic residues" evidence="1">
    <location>
        <begin position="77"/>
        <end position="100"/>
    </location>
</feature>
<reference evidence="2 3" key="1">
    <citation type="journal article" date="2014" name="Appl. Environ. Microbiol.">
        <title>Insights into the Microbial Degradation of Rubber and Gutta-Percha by Analysis of the Complete Genome of Nocardia nova SH22a.</title>
        <authorList>
            <person name="Luo Q."/>
            <person name="Hiessl S."/>
            <person name="Poehlein A."/>
            <person name="Daniel R."/>
            <person name="Steinbuchel A."/>
        </authorList>
    </citation>
    <scope>NUCLEOTIDE SEQUENCE [LARGE SCALE GENOMIC DNA]</scope>
    <source>
        <strain evidence="2">SH22a</strain>
    </source>
</reference>
<evidence type="ECO:0000256" key="1">
    <source>
        <dbReference type="SAM" id="MobiDB-lite"/>
    </source>
</evidence>
<evidence type="ECO:0000313" key="2">
    <source>
        <dbReference type="EMBL" id="AHH22002.1"/>
    </source>
</evidence>
<feature type="compositionally biased region" description="Low complexity" evidence="1">
    <location>
        <begin position="438"/>
        <end position="447"/>
    </location>
</feature>
<dbReference type="PATRIC" id="fig|1415166.3.peg.7434"/>
<accession>W5TRV3</accession>
<feature type="compositionally biased region" description="Pro residues" evidence="1">
    <location>
        <begin position="216"/>
        <end position="237"/>
    </location>
</feature>
<feature type="compositionally biased region" description="Basic and acidic residues" evidence="1">
    <location>
        <begin position="324"/>
        <end position="339"/>
    </location>
</feature>
<dbReference type="HOGENOM" id="CLU_401061_0_0_11"/>
<proteinExistence type="predicted"/>
<feature type="region of interest" description="Disordered" evidence="1">
    <location>
        <begin position="475"/>
        <end position="686"/>
    </location>
</feature>
<feature type="compositionally biased region" description="Pro residues" evidence="1">
    <location>
        <begin position="512"/>
        <end position="534"/>
    </location>
</feature>
<feature type="region of interest" description="Disordered" evidence="1">
    <location>
        <begin position="279"/>
        <end position="452"/>
    </location>
</feature>
<dbReference type="KEGG" id="nno:NONO_c72450"/>
<gene>
    <name evidence="2" type="ORF">NONO_c72450</name>
</gene>
<feature type="compositionally biased region" description="Basic residues" evidence="1">
    <location>
        <begin position="422"/>
        <end position="432"/>
    </location>
</feature>
<sequence>MRRRGAADPVRSAPEGPAVRSGPADQAVPDRPALVYRLGPAHEDRIAPDRRSDPVVPAHRDAPAVRERPPDPSAPPPRRDLRLPRPDRRDGPAARADQIHRAPSARNHPDRNDSAHPPGRLGPVVPVWCATSRSPDRGAVSEVRWWPRRTDSISTEPVAVRGNPPSRPRLPSPCRSCPDRTTVSAWPASESARRRTGPKPSAEQRFRTHPRRQCPSRPPSSHPSPTSHPPRRPPLPRLRPRRLPWLRRHPRLRRRPRPWNWHQPTRSHRNRCRTCRNRRQPCRNRRRQDGQYRDRKRQPQRTWHRRRRGQQDRRCRNRRQRIRYRPDRLRGHCPRDGSHRGRWRPSRHRPDLGRTGHRWNRRPGHRRLNRPRPDRQRCRNQRQRCRFRRRQDGRHLDRQQQTRLPCHRNEQLKNRQQQTPRRCQRNRQRSMRRNCLPQSSFRSSARSCRFRSQARRPHPYWLPCCRMRHRWRARPPGPLPEFDRRRNPWTIQPVPPHLQVERSRQRSSSPQSPRPPSLPGEWPPSSPHRNPLPPWSFRRARAERPRTPCHSPTCRSRRNHGRRRPARNRLPSRPDRYPPVPEHLSRRSRGSPGSSPTATPSAWSAPHPAADRGRSAGSARRHRRPPHRCRPACSRLGWNRPAGQVSSGGRRWRPAAASGRRSGRTTRYPLLSISCRSSTGGLRRPA</sequence>
<feature type="compositionally biased region" description="Basic residues" evidence="1">
    <location>
        <begin position="355"/>
        <end position="370"/>
    </location>
</feature>
<feature type="region of interest" description="Disordered" evidence="1">
    <location>
        <begin position="1"/>
        <end position="242"/>
    </location>
</feature>
<feature type="compositionally biased region" description="Basic residues" evidence="1">
    <location>
        <begin position="378"/>
        <end position="392"/>
    </location>
</feature>
<dbReference type="Proteomes" id="UP000019150">
    <property type="component" value="Chromosome"/>
</dbReference>
<dbReference type="STRING" id="1415166.NONO_c72450"/>
<dbReference type="AlphaFoldDB" id="W5TRV3"/>
<keyword evidence="3" id="KW-1185">Reference proteome</keyword>
<protein>
    <submittedName>
        <fullName evidence="2">Uncharacterized protein</fullName>
    </submittedName>
</protein>
<feature type="compositionally biased region" description="Low complexity" evidence="1">
    <location>
        <begin position="590"/>
        <end position="608"/>
    </location>
</feature>
<organism evidence="2 3">
    <name type="scientific">Nocardia nova SH22a</name>
    <dbReference type="NCBI Taxonomy" id="1415166"/>
    <lineage>
        <taxon>Bacteria</taxon>
        <taxon>Bacillati</taxon>
        <taxon>Actinomycetota</taxon>
        <taxon>Actinomycetes</taxon>
        <taxon>Mycobacteriales</taxon>
        <taxon>Nocardiaceae</taxon>
        <taxon>Nocardia</taxon>
    </lineage>
</organism>
<feature type="compositionally biased region" description="Basic residues" evidence="1">
    <location>
        <begin position="619"/>
        <end position="630"/>
    </location>
</feature>
<name>W5TRV3_9NOCA</name>
<feature type="compositionally biased region" description="Basic and acidic residues" evidence="1">
    <location>
        <begin position="40"/>
        <end position="70"/>
    </location>
</feature>
<feature type="compositionally biased region" description="Basic residues" evidence="1">
    <location>
        <begin position="555"/>
        <end position="567"/>
    </location>
</feature>